<comment type="caution">
    <text evidence="10">The sequence shown here is derived from an EMBL/GenBank/DDBJ whole genome shotgun (WGS) entry which is preliminary data.</text>
</comment>
<feature type="transmembrane region" description="Helical" evidence="8">
    <location>
        <begin position="30"/>
        <end position="48"/>
    </location>
</feature>
<keyword evidence="6 8" id="KW-1133">Transmembrane helix</keyword>
<evidence type="ECO:0000256" key="3">
    <source>
        <dbReference type="ARBA" id="ARBA00022448"/>
    </source>
</evidence>
<feature type="signal peptide" evidence="9">
    <location>
        <begin position="1"/>
        <end position="20"/>
    </location>
</feature>
<accession>A0ABT4JSA0</accession>
<feature type="transmembrane region" description="Helical" evidence="8">
    <location>
        <begin position="189"/>
        <end position="209"/>
    </location>
</feature>
<name>A0ABT4JSA0_9GAMM</name>
<evidence type="ECO:0000256" key="1">
    <source>
        <dbReference type="ARBA" id="ARBA00004651"/>
    </source>
</evidence>
<evidence type="ECO:0000313" key="10">
    <source>
        <dbReference type="EMBL" id="MCZ2720693.1"/>
    </source>
</evidence>
<sequence>MILKPLFTLIIMLVSSTLVASSIDSAINELLTPVSHFIAGIVFYSISISSVDIPLIVIWLVSAGSIFTFYLGFINIRGFSHSIRLVKGHYEDPDDVGEITHFQTLSTALSATVGLGNIAGVAIAISIGGPGATFWMILAGVVGMSSKFLECALGVKYRVINHDGTVSGGPMYYLSCGLKELGYEKLGRVLAVFFAICCIGGSFGGGNMFQANQAYQQVVSVTGGDISYFADKGWLFGLILSFLVACVIIGGLNSIAKVTSKIVPFMGIVYCLSCLVVITMNYSQIPSAFIAIFQGAFYPEGIAGGFLGVLIQGFRRAAFSNEAGIGSSSIAHSAATTKEPISEGFVALLEPFIDTIVICTMTALVIVITGTYKNELGLSGVQLTSSAFESAFSWFPYVLAISVLLFAFSTMISWSYYGAKAWSYLFGYSIKSDVSYKLFFCFFIVIGCSMSLDPIIDISDAMIFAMSFANIIGLFLLAPRIRWDLKDYMNRLKGGEIKDFQEKRTARLRSTMDFD</sequence>
<dbReference type="PANTHER" id="PTHR30330">
    <property type="entry name" value="AGSS FAMILY TRANSPORTER, SODIUM-ALANINE"/>
    <property type="match status" value="1"/>
</dbReference>
<dbReference type="EMBL" id="JAPUBN010000010">
    <property type="protein sequence ID" value="MCZ2720693.1"/>
    <property type="molecule type" value="Genomic_DNA"/>
</dbReference>
<evidence type="ECO:0000256" key="8">
    <source>
        <dbReference type="RuleBase" id="RU363064"/>
    </source>
</evidence>
<keyword evidence="3 8" id="KW-0813">Transport</keyword>
<proteinExistence type="inferred from homology"/>
<evidence type="ECO:0000313" key="11">
    <source>
        <dbReference type="Proteomes" id="UP001149719"/>
    </source>
</evidence>
<feature type="transmembrane region" description="Helical" evidence="8">
    <location>
        <begin position="462"/>
        <end position="481"/>
    </location>
</feature>
<comment type="subcellular location">
    <subcellularLocation>
        <location evidence="8">Cell inner membrane</location>
        <topology evidence="8">Multi-pass membrane protein</topology>
    </subcellularLocation>
    <subcellularLocation>
        <location evidence="1">Cell membrane</location>
        <topology evidence="1">Multi-pass membrane protein</topology>
    </subcellularLocation>
</comment>
<dbReference type="PANTHER" id="PTHR30330:SF3">
    <property type="entry name" value="TRANSCRIPTIONAL REGULATOR, LRP FAMILY"/>
    <property type="match status" value="1"/>
</dbReference>
<feature type="transmembrane region" description="Helical" evidence="8">
    <location>
        <begin position="55"/>
        <end position="76"/>
    </location>
</feature>
<evidence type="ECO:0000256" key="6">
    <source>
        <dbReference type="ARBA" id="ARBA00022989"/>
    </source>
</evidence>
<dbReference type="InterPro" id="IPR001463">
    <property type="entry name" value="Na/Ala_symport"/>
</dbReference>
<keyword evidence="7 8" id="KW-0472">Membrane</keyword>
<dbReference type="RefSeq" id="WP_269122787.1">
    <property type="nucleotide sequence ID" value="NZ_JAPUBN010000010.1"/>
</dbReference>
<keyword evidence="8" id="KW-0997">Cell inner membrane</keyword>
<dbReference type="Pfam" id="PF01235">
    <property type="entry name" value="Na_Ala_symp"/>
    <property type="match status" value="1"/>
</dbReference>
<evidence type="ECO:0000256" key="4">
    <source>
        <dbReference type="ARBA" id="ARBA00022475"/>
    </source>
</evidence>
<evidence type="ECO:0000256" key="5">
    <source>
        <dbReference type="ARBA" id="ARBA00022692"/>
    </source>
</evidence>
<reference evidence="10" key="1">
    <citation type="submission" date="2022-12" db="EMBL/GenBank/DDBJ databases">
        <title>Marinomonas 15G1-11 sp. nov, isolated from marine algae.</title>
        <authorList>
            <person name="Butt M."/>
            <person name="Choi D.G."/>
            <person name="Kim J.M."/>
            <person name="Lee J.K."/>
            <person name="Baek J.H."/>
            <person name="Jeon C.O."/>
        </authorList>
    </citation>
    <scope>NUCLEOTIDE SEQUENCE</scope>
    <source>
        <strain evidence="10">15G1-11</strain>
    </source>
</reference>
<gene>
    <name evidence="10" type="ORF">O1D97_03290</name>
</gene>
<dbReference type="Gene3D" id="1.20.1740.10">
    <property type="entry name" value="Amino acid/polyamine transporter I"/>
    <property type="match status" value="1"/>
</dbReference>
<feature type="transmembrane region" description="Helical" evidence="8">
    <location>
        <begin position="118"/>
        <end position="138"/>
    </location>
</feature>
<feature type="transmembrane region" description="Helical" evidence="8">
    <location>
        <begin position="288"/>
        <end position="311"/>
    </location>
</feature>
<keyword evidence="5 8" id="KW-0812">Transmembrane</keyword>
<comment type="similarity">
    <text evidence="2 8">Belongs to the alanine or glycine:cation symporter (AGCS) (TC 2.A.25) family.</text>
</comment>
<evidence type="ECO:0000256" key="2">
    <source>
        <dbReference type="ARBA" id="ARBA00009261"/>
    </source>
</evidence>
<dbReference type="NCBIfam" id="TIGR00835">
    <property type="entry name" value="agcS"/>
    <property type="match status" value="1"/>
</dbReference>
<feature type="transmembrane region" description="Helical" evidence="8">
    <location>
        <begin position="234"/>
        <end position="255"/>
    </location>
</feature>
<protein>
    <submittedName>
        <fullName evidence="10">Alanine/glycine:cation symporter family protein</fullName>
    </submittedName>
</protein>
<keyword evidence="11" id="KW-1185">Reference proteome</keyword>
<dbReference type="PRINTS" id="PR00175">
    <property type="entry name" value="NAALASMPORT"/>
</dbReference>
<feature type="transmembrane region" description="Helical" evidence="8">
    <location>
        <begin position="392"/>
        <end position="417"/>
    </location>
</feature>
<evidence type="ECO:0000256" key="9">
    <source>
        <dbReference type="SAM" id="SignalP"/>
    </source>
</evidence>
<feature type="transmembrane region" description="Helical" evidence="8">
    <location>
        <begin position="438"/>
        <end position="456"/>
    </location>
</feature>
<feature type="transmembrane region" description="Helical" evidence="8">
    <location>
        <begin position="262"/>
        <end position="282"/>
    </location>
</feature>
<evidence type="ECO:0000256" key="7">
    <source>
        <dbReference type="ARBA" id="ARBA00023136"/>
    </source>
</evidence>
<feature type="chain" id="PRO_5047412164" evidence="9">
    <location>
        <begin position="21"/>
        <end position="515"/>
    </location>
</feature>
<keyword evidence="8" id="KW-0769">Symport</keyword>
<dbReference type="Proteomes" id="UP001149719">
    <property type="component" value="Unassembled WGS sequence"/>
</dbReference>
<feature type="transmembrane region" description="Helical" evidence="8">
    <location>
        <begin position="352"/>
        <end position="372"/>
    </location>
</feature>
<organism evidence="10 11">
    <name type="scientific">Marinomonas phaeophyticola</name>
    <dbReference type="NCBI Taxonomy" id="3004091"/>
    <lineage>
        <taxon>Bacteria</taxon>
        <taxon>Pseudomonadati</taxon>
        <taxon>Pseudomonadota</taxon>
        <taxon>Gammaproteobacteria</taxon>
        <taxon>Oceanospirillales</taxon>
        <taxon>Oceanospirillaceae</taxon>
        <taxon>Marinomonas</taxon>
    </lineage>
</organism>
<keyword evidence="4" id="KW-1003">Cell membrane</keyword>
<keyword evidence="9" id="KW-0732">Signal</keyword>